<proteinExistence type="inferred from homology"/>
<dbReference type="GO" id="GO:1901135">
    <property type="term" value="P:carbohydrate derivative metabolic process"/>
    <property type="evidence" value="ECO:0007669"/>
    <property type="project" value="InterPro"/>
</dbReference>
<dbReference type="InterPro" id="IPR046342">
    <property type="entry name" value="CBS_dom_sf"/>
</dbReference>
<dbReference type="Gene3D" id="3.40.50.10490">
    <property type="entry name" value="Glucose-6-phosphate isomerase like protein, domain 1"/>
    <property type="match status" value="1"/>
</dbReference>
<evidence type="ECO:0000313" key="11">
    <source>
        <dbReference type="Proteomes" id="UP000004291"/>
    </source>
</evidence>
<evidence type="ECO:0000259" key="8">
    <source>
        <dbReference type="PROSITE" id="PS51371"/>
    </source>
</evidence>
<feature type="site" description="Catalytically relevant" evidence="6">
    <location>
        <position position="211"/>
    </location>
</feature>
<dbReference type="InterPro" id="IPR046348">
    <property type="entry name" value="SIS_dom_sf"/>
</dbReference>
<dbReference type="GO" id="GO:0046872">
    <property type="term" value="F:metal ion binding"/>
    <property type="evidence" value="ECO:0007669"/>
    <property type="project" value="UniProtKB-KW"/>
</dbReference>
<comment type="similarity">
    <text evidence="1 4">Belongs to the SIS family. GutQ/KpsF subfamily.</text>
</comment>
<organism evidence="10 11">
    <name type="scientific">Hoeflea phototrophica (strain DSM 17068 / NCIMB 14078 / DFL-43)</name>
    <dbReference type="NCBI Taxonomy" id="411684"/>
    <lineage>
        <taxon>Bacteria</taxon>
        <taxon>Pseudomonadati</taxon>
        <taxon>Pseudomonadota</taxon>
        <taxon>Alphaproteobacteria</taxon>
        <taxon>Hyphomicrobiales</taxon>
        <taxon>Rhizobiaceae</taxon>
        <taxon>Hoeflea</taxon>
    </lineage>
</organism>
<feature type="site" description="Catalytically relevant" evidence="6">
    <location>
        <position position="170"/>
    </location>
</feature>
<comment type="caution">
    <text evidence="10">The sequence shown here is derived from an EMBL/GenBank/DDBJ whole genome shotgun (WGS) entry which is preliminary data.</text>
</comment>
<evidence type="ECO:0000256" key="3">
    <source>
        <dbReference type="ARBA" id="ARBA00023122"/>
    </source>
</evidence>
<dbReference type="GO" id="GO:0005975">
    <property type="term" value="P:carbohydrate metabolic process"/>
    <property type="evidence" value="ECO:0007669"/>
    <property type="project" value="InterPro"/>
</dbReference>
<dbReference type="InterPro" id="IPR004800">
    <property type="entry name" value="KdsD/KpsF-type"/>
</dbReference>
<accession>A9D1I4</accession>
<dbReference type="NCBIfam" id="TIGR00393">
    <property type="entry name" value="kpsF"/>
    <property type="match status" value="1"/>
</dbReference>
<dbReference type="PROSITE" id="PS51371">
    <property type="entry name" value="CBS"/>
    <property type="match status" value="2"/>
</dbReference>
<dbReference type="EC" id="5.3.1.13" evidence="10"/>
<dbReference type="InterPro" id="IPR000644">
    <property type="entry name" value="CBS_dom"/>
</dbReference>
<sequence length="344" mass="35632">MMDSARAKRYCDDMKKILSNFPAEEILGSAGRTIQTERTGLDALAAALENGLSEPFVRAVEALGSISGRVIVTGVGKSGHVGAKIAATLASTGTPSQFVHPAEANHGDLGMITRDDAIIVLSWSGETAELKGILAYSRRFQIPLIAFTSGSSSTLAREADIVLGLPREQEACPHGLAPTTSTLMQLALGDALAVALLESKGFTAGDFHTFHPGGQLGANLAHVADVMHTGGAVPLVPSGTLAPDAVMTLSERKFGCVGVTDASGCLIGIVTDGDVARNLGKNLVDQPIDAIMTRNPKTIAPTALASTAMAILNKNAIGALIVTDENQMPLGIVHFHDLLRIGVA</sequence>
<gene>
    <name evidence="10" type="ORF">HPDFL43_15632</name>
</gene>
<evidence type="ECO:0000313" key="10">
    <source>
        <dbReference type="EMBL" id="EDQ34442.2"/>
    </source>
</evidence>
<dbReference type="GO" id="GO:0097367">
    <property type="term" value="F:carbohydrate derivative binding"/>
    <property type="evidence" value="ECO:0007669"/>
    <property type="project" value="InterPro"/>
</dbReference>
<dbReference type="Pfam" id="PF00571">
    <property type="entry name" value="CBS"/>
    <property type="match status" value="2"/>
</dbReference>
<dbReference type="FunFam" id="3.40.50.10490:FF:000011">
    <property type="entry name" value="Arabinose 5-phosphate isomerase"/>
    <property type="match status" value="1"/>
</dbReference>
<dbReference type="STRING" id="411684.HPDFL43_15632"/>
<dbReference type="EMBL" id="ABIA03000004">
    <property type="protein sequence ID" value="EDQ34442.2"/>
    <property type="molecule type" value="Genomic_DNA"/>
</dbReference>
<dbReference type="CDD" id="cd05014">
    <property type="entry name" value="SIS_Kpsf"/>
    <property type="match status" value="1"/>
</dbReference>
<dbReference type="PANTHER" id="PTHR42745">
    <property type="match status" value="1"/>
</dbReference>
<feature type="domain" description="CBS" evidence="8">
    <location>
        <begin position="227"/>
        <end position="286"/>
    </location>
</feature>
<dbReference type="GO" id="GO:0019146">
    <property type="term" value="F:arabinose-5-phosphate isomerase activity"/>
    <property type="evidence" value="ECO:0007669"/>
    <property type="project" value="UniProtKB-EC"/>
</dbReference>
<evidence type="ECO:0000256" key="4">
    <source>
        <dbReference type="PIRNR" id="PIRNR004692"/>
    </source>
</evidence>
<keyword evidence="3 7" id="KW-0129">CBS domain</keyword>
<feature type="domain" description="CBS" evidence="8">
    <location>
        <begin position="292"/>
        <end position="344"/>
    </location>
</feature>
<dbReference type="Gene3D" id="3.10.580.10">
    <property type="entry name" value="CBS-domain"/>
    <property type="match status" value="1"/>
</dbReference>
<keyword evidence="5" id="KW-0862">Zinc</keyword>
<evidence type="ECO:0000256" key="2">
    <source>
        <dbReference type="ARBA" id="ARBA00022737"/>
    </source>
</evidence>
<dbReference type="PIRSF" id="PIRSF004692">
    <property type="entry name" value="KdsD_KpsF"/>
    <property type="match status" value="1"/>
</dbReference>
<feature type="site" description="Catalytically relevant" evidence="6">
    <location>
        <position position="129"/>
    </location>
</feature>
<evidence type="ECO:0000256" key="5">
    <source>
        <dbReference type="PIRSR" id="PIRSR004692-2"/>
    </source>
</evidence>
<dbReference type="InterPro" id="IPR035474">
    <property type="entry name" value="SIS_Kpsf"/>
</dbReference>
<dbReference type="SMART" id="SM00116">
    <property type="entry name" value="CBS"/>
    <property type="match status" value="2"/>
</dbReference>
<keyword evidence="2" id="KW-0677">Repeat</keyword>
<protein>
    <submittedName>
        <fullName evidence="10">KpsF/GutQ family protein</fullName>
        <ecNumber evidence="10">5.3.1.13</ecNumber>
    </submittedName>
</protein>
<dbReference type="InterPro" id="IPR050986">
    <property type="entry name" value="GutQ/KpsF_isomerases"/>
</dbReference>
<reference evidence="10 11" key="2">
    <citation type="submission" date="2012-06" db="EMBL/GenBank/DDBJ databases">
        <authorList>
            <person name="Fiebig A."/>
        </authorList>
    </citation>
    <scope>NUCLEOTIDE SEQUENCE [LARGE SCALE GENOMIC DNA]</scope>
    <source>
        <strain evidence="10 11">DFL-43</strain>
    </source>
</reference>
<evidence type="ECO:0000256" key="6">
    <source>
        <dbReference type="PIRSR" id="PIRSR004692-3"/>
    </source>
</evidence>
<dbReference type="PROSITE" id="PS51464">
    <property type="entry name" value="SIS"/>
    <property type="match status" value="1"/>
</dbReference>
<keyword evidence="5" id="KW-0479">Metal-binding</keyword>
<dbReference type="eggNOG" id="COG0517">
    <property type="taxonomic scope" value="Bacteria"/>
</dbReference>
<feature type="site" description="Catalytically relevant" evidence="6">
    <location>
        <position position="77"/>
    </location>
</feature>
<evidence type="ECO:0000259" key="9">
    <source>
        <dbReference type="PROSITE" id="PS51464"/>
    </source>
</evidence>
<dbReference type="SUPFAM" id="SSF53697">
    <property type="entry name" value="SIS domain"/>
    <property type="match status" value="1"/>
</dbReference>
<dbReference type="Proteomes" id="UP000004291">
    <property type="component" value="Chromosome"/>
</dbReference>
<dbReference type="PANTHER" id="PTHR42745:SF1">
    <property type="entry name" value="ARABINOSE 5-PHOSPHATE ISOMERASE KDSD"/>
    <property type="match status" value="1"/>
</dbReference>
<keyword evidence="11" id="KW-1185">Reference proteome</keyword>
<keyword evidence="10" id="KW-0413">Isomerase</keyword>
<feature type="domain" description="SIS" evidence="9">
    <location>
        <begin position="59"/>
        <end position="202"/>
    </location>
</feature>
<feature type="binding site" evidence="5">
    <location>
        <position position="100"/>
    </location>
    <ligand>
        <name>Zn(2+)</name>
        <dbReference type="ChEBI" id="CHEBI:29105"/>
    </ligand>
</feature>
<dbReference type="InterPro" id="IPR001347">
    <property type="entry name" value="SIS_dom"/>
</dbReference>
<dbReference type="eggNOG" id="COG0794">
    <property type="taxonomic scope" value="Bacteria"/>
</dbReference>
<evidence type="ECO:0000256" key="1">
    <source>
        <dbReference type="ARBA" id="ARBA00008165"/>
    </source>
</evidence>
<dbReference type="AlphaFoldDB" id="A9D1I4"/>
<dbReference type="Pfam" id="PF01380">
    <property type="entry name" value="SIS"/>
    <property type="match status" value="1"/>
</dbReference>
<reference evidence="10 11" key="1">
    <citation type="submission" date="2007-10" db="EMBL/GenBank/DDBJ databases">
        <authorList>
            <person name="Wagner-Dobler I."/>
            <person name="Ferriera S."/>
            <person name="Johnson J."/>
            <person name="Kravitz S."/>
            <person name="Beeson K."/>
            <person name="Sutton G."/>
            <person name="Rogers Y.-H."/>
            <person name="Friedman R."/>
            <person name="Frazier M."/>
            <person name="Venter J.C."/>
        </authorList>
    </citation>
    <scope>NUCLEOTIDE SEQUENCE [LARGE SCALE GENOMIC DNA]</scope>
    <source>
        <strain evidence="10 11">DFL-43</strain>
    </source>
</reference>
<dbReference type="CDD" id="cd04604">
    <property type="entry name" value="CBS_pair_SIS_assoc"/>
    <property type="match status" value="1"/>
</dbReference>
<evidence type="ECO:0000256" key="7">
    <source>
        <dbReference type="PROSITE-ProRule" id="PRU00703"/>
    </source>
</evidence>
<name>A9D1I4_HOEPD</name>
<dbReference type="HOGENOM" id="CLU_040681_13_1_5"/>